<keyword evidence="8 11" id="KW-1133">Transmembrane helix</keyword>
<dbReference type="InterPro" id="IPR011527">
    <property type="entry name" value="ABC1_TM_dom"/>
</dbReference>
<evidence type="ECO:0000256" key="3">
    <source>
        <dbReference type="ARBA" id="ARBA00022475"/>
    </source>
</evidence>
<dbReference type="Gene3D" id="1.20.1560.10">
    <property type="entry name" value="ABC transporter type 1, transmembrane domain"/>
    <property type="match status" value="1"/>
</dbReference>
<dbReference type="PANTHER" id="PTHR24221">
    <property type="entry name" value="ATP-BINDING CASSETTE SUB-FAMILY B"/>
    <property type="match status" value="1"/>
</dbReference>
<dbReference type="EMBL" id="VFPA01000004">
    <property type="protein sequence ID" value="TQM06062.1"/>
    <property type="molecule type" value="Genomic_DNA"/>
</dbReference>
<dbReference type="PROSITE" id="PS50893">
    <property type="entry name" value="ABC_TRANSPORTER_2"/>
    <property type="match status" value="1"/>
</dbReference>
<dbReference type="GO" id="GO:0016887">
    <property type="term" value="F:ATP hydrolysis activity"/>
    <property type="evidence" value="ECO:0007669"/>
    <property type="project" value="InterPro"/>
</dbReference>
<feature type="transmembrane region" description="Helical" evidence="11">
    <location>
        <begin position="284"/>
        <end position="303"/>
    </location>
</feature>
<name>A0A543D9Q9_9PSEU</name>
<sequence>MSTAEAIPTHSAVAQLLAPIRGRLALAVVLQAVSSALVLAPLIGVGELARILLAAPIDAARAWTVVLTATGLLAAGLALRGAADLTTHLADNTFTLQLRRRLATALSAAPLGWFSEHASGRIKQGMQDDVSAIHHLIGHAFTNLAAAVTTPLIVYGYLFWVDWRLALVLLAPLPVFAGMYRRMMAGSAVKMSDYGQVLAEVNDATVEFVHGIPVVKTFGRAGHAHHAYGAAVDRFTAFFLGWSRPLIRPETVAAAALAPVTMVLLTLLPGTWLLATAAMDPTDLLPFLLLGPGIGAPIAALTASTQSLQLARGAAARVGALLDITPMPRPAHPLVPVGTTVQFDQVGFSYDSAHQVLDDVTLTLEPGTVTALVGASGSGKSTLARLLLRFFDPTAGRIRLGGVDLARITPEQLYQRVGFVFQDVALLRASIAENIALGRPHASRDQVVAAARAANIHHVVDTLPRGYDSVYGEDAHLSGGQAQRVAIARALLLDPPLLVLDEPTSAADAESERAVQDALSTLAVRDQAPRTVLVIAHRLDSITAADQIVVLDGGRIVERGTHRDLLAAGGRYAQLWRIQHLSGAEVN</sequence>
<keyword evidence="9 11" id="KW-0472">Membrane</keyword>
<dbReference type="InterPro" id="IPR017871">
    <property type="entry name" value="ABC_transporter-like_CS"/>
</dbReference>
<feature type="transmembrane region" description="Helical" evidence="11">
    <location>
        <begin position="163"/>
        <end position="180"/>
    </location>
</feature>
<dbReference type="Pfam" id="PF00005">
    <property type="entry name" value="ABC_tran"/>
    <property type="match status" value="1"/>
</dbReference>
<dbReference type="SUPFAM" id="SSF52540">
    <property type="entry name" value="P-loop containing nucleoside triphosphate hydrolases"/>
    <property type="match status" value="1"/>
</dbReference>
<evidence type="ECO:0000259" key="12">
    <source>
        <dbReference type="PROSITE" id="PS50893"/>
    </source>
</evidence>
<feature type="transmembrane region" description="Helical" evidence="11">
    <location>
        <begin position="252"/>
        <end position="272"/>
    </location>
</feature>
<comment type="similarity">
    <text evidence="10">Belongs to the ABC transporter superfamily. Siderophore-Fe(3+) uptake transporter (SIUT) (TC 3.A.1.21) family.</text>
</comment>
<comment type="subcellular location">
    <subcellularLocation>
        <location evidence="1">Cell inner membrane</location>
        <topology evidence="1">Multi-pass membrane protein</topology>
    </subcellularLocation>
</comment>
<keyword evidence="5 11" id="KW-0812">Transmembrane</keyword>
<dbReference type="RefSeq" id="WP_142059669.1">
    <property type="nucleotide sequence ID" value="NZ_VFPA01000004.1"/>
</dbReference>
<gene>
    <name evidence="14" type="ORF">FB558_6297</name>
</gene>
<evidence type="ECO:0000256" key="1">
    <source>
        <dbReference type="ARBA" id="ARBA00004429"/>
    </source>
</evidence>
<feature type="domain" description="ABC transporter" evidence="12">
    <location>
        <begin position="341"/>
        <end position="578"/>
    </location>
</feature>
<feature type="transmembrane region" description="Helical" evidence="11">
    <location>
        <begin position="60"/>
        <end position="79"/>
    </location>
</feature>
<keyword evidence="7 14" id="KW-0067">ATP-binding</keyword>
<dbReference type="InterPro" id="IPR027417">
    <property type="entry name" value="P-loop_NTPase"/>
</dbReference>
<dbReference type="InterPro" id="IPR039421">
    <property type="entry name" value="Type_1_exporter"/>
</dbReference>
<dbReference type="GO" id="GO:0005524">
    <property type="term" value="F:ATP binding"/>
    <property type="evidence" value="ECO:0007669"/>
    <property type="project" value="UniProtKB-KW"/>
</dbReference>
<evidence type="ECO:0000256" key="9">
    <source>
        <dbReference type="ARBA" id="ARBA00023136"/>
    </source>
</evidence>
<dbReference type="GO" id="GO:0005886">
    <property type="term" value="C:plasma membrane"/>
    <property type="evidence" value="ECO:0007669"/>
    <property type="project" value="UniProtKB-SubCell"/>
</dbReference>
<keyword evidence="4" id="KW-0997">Cell inner membrane</keyword>
<dbReference type="InterPro" id="IPR003593">
    <property type="entry name" value="AAA+_ATPase"/>
</dbReference>
<feature type="domain" description="ABC transmembrane type-1" evidence="13">
    <location>
        <begin position="25"/>
        <end position="310"/>
    </location>
</feature>
<keyword evidence="6" id="KW-0547">Nucleotide-binding</keyword>
<dbReference type="Proteomes" id="UP000315677">
    <property type="component" value="Unassembled WGS sequence"/>
</dbReference>
<dbReference type="FunFam" id="3.40.50.300:FF:000221">
    <property type="entry name" value="Multidrug ABC transporter ATP-binding protein"/>
    <property type="match status" value="1"/>
</dbReference>
<proteinExistence type="inferred from homology"/>
<evidence type="ECO:0000256" key="4">
    <source>
        <dbReference type="ARBA" id="ARBA00022519"/>
    </source>
</evidence>
<dbReference type="Gene3D" id="3.40.50.300">
    <property type="entry name" value="P-loop containing nucleotide triphosphate hydrolases"/>
    <property type="match status" value="1"/>
</dbReference>
<evidence type="ECO:0000256" key="7">
    <source>
        <dbReference type="ARBA" id="ARBA00022840"/>
    </source>
</evidence>
<dbReference type="Pfam" id="PF00664">
    <property type="entry name" value="ABC_membrane"/>
    <property type="match status" value="1"/>
</dbReference>
<evidence type="ECO:0000313" key="15">
    <source>
        <dbReference type="Proteomes" id="UP000315677"/>
    </source>
</evidence>
<dbReference type="GO" id="GO:0140359">
    <property type="term" value="F:ABC-type transporter activity"/>
    <property type="evidence" value="ECO:0007669"/>
    <property type="project" value="InterPro"/>
</dbReference>
<dbReference type="PANTHER" id="PTHR24221:SF654">
    <property type="entry name" value="ATP-BINDING CASSETTE SUB-FAMILY B MEMBER 6"/>
    <property type="match status" value="1"/>
</dbReference>
<dbReference type="SUPFAM" id="SSF90123">
    <property type="entry name" value="ABC transporter transmembrane region"/>
    <property type="match status" value="1"/>
</dbReference>
<feature type="transmembrane region" description="Helical" evidence="11">
    <location>
        <begin position="136"/>
        <end position="157"/>
    </location>
</feature>
<evidence type="ECO:0000313" key="14">
    <source>
        <dbReference type="EMBL" id="TQM06062.1"/>
    </source>
</evidence>
<accession>A0A543D9Q9</accession>
<evidence type="ECO:0000256" key="5">
    <source>
        <dbReference type="ARBA" id="ARBA00022692"/>
    </source>
</evidence>
<keyword evidence="3" id="KW-1003">Cell membrane</keyword>
<evidence type="ECO:0000256" key="2">
    <source>
        <dbReference type="ARBA" id="ARBA00022448"/>
    </source>
</evidence>
<dbReference type="PROSITE" id="PS50929">
    <property type="entry name" value="ABC_TM1F"/>
    <property type="match status" value="1"/>
</dbReference>
<feature type="transmembrane region" description="Helical" evidence="11">
    <location>
        <begin position="24"/>
        <end position="45"/>
    </location>
</feature>
<evidence type="ECO:0000256" key="6">
    <source>
        <dbReference type="ARBA" id="ARBA00022741"/>
    </source>
</evidence>
<evidence type="ECO:0000256" key="11">
    <source>
        <dbReference type="SAM" id="Phobius"/>
    </source>
</evidence>
<dbReference type="AlphaFoldDB" id="A0A543D9Q9"/>
<evidence type="ECO:0000259" key="13">
    <source>
        <dbReference type="PROSITE" id="PS50929"/>
    </source>
</evidence>
<dbReference type="PROSITE" id="PS00211">
    <property type="entry name" value="ABC_TRANSPORTER_1"/>
    <property type="match status" value="1"/>
</dbReference>
<keyword evidence="2" id="KW-0813">Transport</keyword>
<reference evidence="14 15" key="1">
    <citation type="submission" date="2019-06" db="EMBL/GenBank/DDBJ databases">
        <title>Sequencing the genomes of 1000 actinobacteria strains.</title>
        <authorList>
            <person name="Klenk H.-P."/>
        </authorList>
    </citation>
    <scope>NUCLEOTIDE SEQUENCE [LARGE SCALE GENOMIC DNA]</scope>
    <source>
        <strain evidence="14 15">DSM 45301</strain>
    </source>
</reference>
<evidence type="ECO:0000256" key="10">
    <source>
        <dbReference type="ARBA" id="ARBA00023455"/>
    </source>
</evidence>
<keyword evidence="15" id="KW-1185">Reference proteome</keyword>
<protein>
    <submittedName>
        <fullName evidence="14">ATP-binding cassette subfamily B protein</fullName>
    </submittedName>
</protein>
<evidence type="ECO:0000256" key="8">
    <source>
        <dbReference type="ARBA" id="ARBA00022989"/>
    </source>
</evidence>
<dbReference type="InterPro" id="IPR036640">
    <property type="entry name" value="ABC1_TM_sf"/>
</dbReference>
<dbReference type="SMART" id="SM00382">
    <property type="entry name" value="AAA"/>
    <property type="match status" value="1"/>
</dbReference>
<dbReference type="OrthoDB" id="9806127at2"/>
<comment type="caution">
    <text evidence="14">The sequence shown here is derived from an EMBL/GenBank/DDBJ whole genome shotgun (WGS) entry which is preliminary data.</text>
</comment>
<dbReference type="InterPro" id="IPR003439">
    <property type="entry name" value="ABC_transporter-like_ATP-bd"/>
</dbReference>
<organism evidence="14 15">
    <name type="scientific">Pseudonocardia kunmingensis</name>
    <dbReference type="NCBI Taxonomy" id="630975"/>
    <lineage>
        <taxon>Bacteria</taxon>
        <taxon>Bacillati</taxon>
        <taxon>Actinomycetota</taxon>
        <taxon>Actinomycetes</taxon>
        <taxon>Pseudonocardiales</taxon>
        <taxon>Pseudonocardiaceae</taxon>
        <taxon>Pseudonocardia</taxon>
    </lineage>
</organism>